<dbReference type="PANTHER" id="PTHR42683">
    <property type="entry name" value="ALDEHYDE REDUCTASE"/>
    <property type="match status" value="1"/>
</dbReference>
<dbReference type="GO" id="GO:0009809">
    <property type="term" value="P:lignin biosynthetic process"/>
    <property type="evidence" value="ECO:0007669"/>
    <property type="project" value="UniProtKB-ARBA"/>
</dbReference>
<dbReference type="CDD" id="cd05283">
    <property type="entry name" value="CAD1"/>
    <property type="match status" value="1"/>
</dbReference>
<dbReference type="SMART" id="SM00829">
    <property type="entry name" value="PKS_ER"/>
    <property type="match status" value="1"/>
</dbReference>
<reference evidence="15" key="2">
    <citation type="submission" date="2023-02" db="EMBL/GenBank/DDBJ databases">
        <authorList>
            <person name="Swenson N.G."/>
            <person name="Wegrzyn J.L."/>
            <person name="Mcevoy S.L."/>
        </authorList>
    </citation>
    <scope>NUCLEOTIDE SEQUENCE</scope>
    <source>
        <strain evidence="15">91603</strain>
        <tissue evidence="15">Leaf</tissue>
    </source>
</reference>
<dbReference type="InterPro" id="IPR020843">
    <property type="entry name" value="ER"/>
</dbReference>
<dbReference type="AlphaFoldDB" id="A0AAD5P6G7"/>
<keyword evidence="6 13" id="KW-0812">Transmembrane</keyword>
<dbReference type="InterPro" id="IPR013149">
    <property type="entry name" value="ADH-like_C"/>
</dbReference>
<dbReference type="SUPFAM" id="SSF50129">
    <property type="entry name" value="GroES-like"/>
    <property type="match status" value="1"/>
</dbReference>
<dbReference type="FunFam" id="3.40.50.720:FF:000022">
    <property type="entry name" value="Cinnamyl alcohol dehydrogenase"/>
    <property type="match status" value="1"/>
</dbReference>
<reference evidence="15" key="1">
    <citation type="journal article" date="2022" name="Plant J.">
        <title>Strategies of tolerance reflected in two North American maple genomes.</title>
        <authorList>
            <person name="McEvoy S.L."/>
            <person name="Sezen U.U."/>
            <person name="Trouern-Trend A."/>
            <person name="McMahon S.M."/>
            <person name="Schaberg P.G."/>
            <person name="Yang J."/>
            <person name="Wegrzyn J.L."/>
            <person name="Swenson N.G."/>
        </authorList>
    </citation>
    <scope>NUCLEOTIDE SEQUENCE</scope>
    <source>
        <strain evidence="15">91603</strain>
    </source>
</reference>
<dbReference type="Proteomes" id="UP001064489">
    <property type="component" value="Chromosome 9"/>
</dbReference>
<protein>
    <recommendedName>
        <fullName evidence="14">Enoyl reductase (ER) domain-containing protein</fullName>
    </recommendedName>
</protein>
<dbReference type="GO" id="GO:0016616">
    <property type="term" value="F:oxidoreductase activity, acting on the CH-OH group of donors, NAD or NADP as acceptor"/>
    <property type="evidence" value="ECO:0007669"/>
    <property type="project" value="InterPro"/>
</dbReference>
<evidence type="ECO:0000256" key="5">
    <source>
        <dbReference type="ARBA" id="ARBA00011738"/>
    </source>
</evidence>
<dbReference type="InterPro" id="IPR002328">
    <property type="entry name" value="ADH_Zn_CS"/>
</dbReference>
<dbReference type="Gene3D" id="3.90.180.10">
    <property type="entry name" value="Medium-chain alcohol dehydrogenases, catalytic domain"/>
    <property type="match status" value="1"/>
</dbReference>
<evidence type="ECO:0000259" key="14">
    <source>
        <dbReference type="SMART" id="SM00829"/>
    </source>
</evidence>
<dbReference type="Pfam" id="PF08240">
    <property type="entry name" value="ADH_N"/>
    <property type="match status" value="1"/>
</dbReference>
<keyword evidence="10" id="KW-0560">Oxidoreductase</keyword>
<evidence type="ECO:0000256" key="12">
    <source>
        <dbReference type="RuleBase" id="RU361277"/>
    </source>
</evidence>
<keyword evidence="8 12" id="KW-0862">Zinc</keyword>
<feature type="transmembrane region" description="Helical" evidence="13">
    <location>
        <begin position="525"/>
        <end position="542"/>
    </location>
</feature>
<dbReference type="Gene3D" id="3.40.50.720">
    <property type="entry name" value="NAD(P)-binding Rossmann-like Domain"/>
    <property type="match status" value="1"/>
</dbReference>
<feature type="transmembrane region" description="Helical" evidence="13">
    <location>
        <begin position="497"/>
        <end position="519"/>
    </location>
</feature>
<dbReference type="SUPFAM" id="SSF51735">
    <property type="entry name" value="NAD(P)-binding Rossmann-fold domains"/>
    <property type="match status" value="1"/>
</dbReference>
<evidence type="ECO:0000256" key="6">
    <source>
        <dbReference type="ARBA" id="ARBA00022692"/>
    </source>
</evidence>
<dbReference type="InterPro" id="IPR007749">
    <property type="entry name" value="DUF677"/>
</dbReference>
<dbReference type="Pfam" id="PF05055">
    <property type="entry name" value="DUF677"/>
    <property type="match status" value="1"/>
</dbReference>
<comment type="similarity">
    <text evidence="3 12">Belongs to the zinc-containing alcohol dehydrogenase family.</text>
</comment>
<comment type="cofactor">
    <cofactor evidence="1 12">
        <name>Zn(2+)</name>
        <dbReference type="ChEBI" id="CHEBI:29105"/>
    </cofactor>
</comment>
<name>A0AAD5P6G7_ACENE</name>
<dbReference type="EMBL" id="JAJSOW010000001">
    <property type="protein sequence ID" value="KAI9201586.1"/>
    <property type="molecule type" value="Genomic_DNA"/>
</dbReference>
<keyword evidence="11 13" id="KW-0472">Membrane</keyword>
<dbReference type="InterPro" id="IPR011032">
    <property type="entry name" value="GroES-like_sf"/>
</dbReference>
<evidence type="ECO:0000256" key="8">
    <source>
        <dbReference type="ARBA" id="ARBA00022833"/>
    </source>
</evidence>
<keyword evidence="9 13" id="KW-1133">Transmembrane helix</keyword>
<comment type="subunit">
    <text evidence="5">Homodimer.</text>
</comment>
<dbReference type="InterPro" id="IPR047109">
    <property type="entry name" value="CAD-like"/>
</dbReference>
<evidence type="ECO:0000256" key="9">
    <source>
        <dbReference type="ARBA" id="ARBA00022989"/>
    </source>
</evidence>
<evidence type="ECO:0000256" key="10">
    <source>
        <dbReference type="ARBA" id="ARBA00023002"/>
    </source>
</evidence>
<comment type="similarity">
    <text evidence="4">Belongs to the UPF0496 family.</text>
</comment>
<evidence type="ECO:0000256" key="11">
    <source>
        <dbReference type="ARBA" id="ARBA00023136"/>
    </source>
</evidence>
<feature type="domain" description="Enoyl reductase (ER)" evidence="14">
    <location>
        <begin position="19"/>
        <end position="440"/>
    </location>
</feature>
<evidence type="ECO:0000256" key="7">
    <source>
        <dbReference type="ARBA" id="ARBA00022723"/>
    </source>
</evidence>
<comment type="subcellular location">
    <subcellularLocation>
        <location evidence="2">Membrane</location>
    </subcellularLocation>
</comment>
<evidence type="ECO:0000313" key="15">
    <source>
        <dbReference type="EMBL" id="KAI9201586.1"/>
    </source>
</evidence>
<keyword evidence="7 12" id="KW-0479">Metal-binding</keyword>
<evidence type="ECO:0000313" key="16">
    <source>
        <dbReference type="Proteomes" id="UP001064489"/>
    </source>
</evidence>
<proteinExistence type="inferred from homology"/>
<evidence type="ECO:0000256" key="2">
    <source>
        <dbReference type="ARBA" id="ARBA00004370"/>
    </source>
</evidence>
<dbReference type="PROSITE" id="PS00059">
    <property type="entry name" value="ADH_ZINC"/>
    <property type="match status" value="1"/>
</dbReference>
<accession>A0AAD5P6G7</accession>
<dbReference type="InterPro" id="IPR013154">
    <property type="entry name" value="ADH-like_N"/>
</dbReference>
<gene>
    <name evidence="15" type="ORF">LWI28_025644</name>
</gene>
<evidence type="ECO:0000256" key="1">
    <source>
        <dbReference type="ARBA" id="ARBA00001947"/>
    </source>
</evidence>
<dbReference type="InterPro" id="IPR036291">
    <property type="entry name" value="NAD(P)-bd_dom_sf"/>
</dbReference>
<evidence type="ECO:0000256" key="3">
    <source>
        <dbReference type="ARBA" id="ARBA00008072"/>
    </source>
</evidence>
<dbReference type="Pfam" id="PF00107">
    <property type="entry name" value="ADH_zinc_N"/>
    <property type="match status" value="1"/>
</dbReference>
<evidence type="ECO:0000256" key="4">
    <source>
        <dbReference type="ARBA" id="ARBA00009074"/>
    </source>
</evidence>
<dbReference type="FunFam" id="3.90.180.10:FF:000004">
    <property type="entry name" value="probable cinnamyl alcohol dehydrogenase"/>
    <property type="match status" value="1"/>
</dbReference>
<sequence length="665" mass="74359">MAQTTPNHTQTVAGWAAHDSSGNITPYIFKRRENGVDDVTIKVMYCGICHTDLHHVRNDWGITMYPVVPGHEITGMITKVGSNVENFKVGDKVGVGCLAASCLQCEFCKDSQENYCDQIQFTYNGVFWDGSITYGGYSEMLVADHRYVVHVPDNLPMDAAAPLLCAGVTVFTPMKDNNLLESRGKKIGIVGLGGLGHVAIKFGKAFGHHVTVISTSPSKEKEAKERLGADDFIVSSDPKQMQAGKRTLDFILDTVSAQHSLGPILELLKVNGTLSMVGAPDKPVELPSFPLIFGKRNVKGSMTGGLQIKERDNNLGGKLNVNEEYKNAFRTKSYMDMWSKIEGQLGRSSMEQRLSLSSSPSSSSASLSFYVQLSEYLLEPQQETLMNMIGSLQVHELLIDYFEASLDAYHICELLLRSVHQTRANYRIIQRVVKISKKVKDCRAISRHLGAFASLTNPLSIVSPVQFHDNHHSNMLLLKRLTLKCKKIRRRAKFRKILKKVGAYSLVISHSALIVAMLVLLLHSMVGIVAAPGFMASCLVLLKRRTKKKLVRQGGIKTSLPERLVSQLDVAAKGVYILINDFDTISRMVKRLHDEVEYRKDVANRCVRNGKSEMLKEVLKEFHVHEPSFLEQLKELEDHIYLCFLTINRSRRLVLQEILTCQPKT</sequence>
<evidence type="ECO:0000256" key="13">
    <source>
        <dbReference type="SAM" id="Phobius"/>
    </source>
</evidence>
<organism evidence="15 16">
    <name type="scientific">Acer negundo</name>
    <name type="common">Box elder</name>
    <dbReference type="NCBI Taxonomy" id="4023"/>
    <lineage>
        <taxon>Eukaryota</taxon>
        <taxon>Viridiplantae</taxon>
        <taxon>Streptophyta</taxon>
        <taxon>Embryophyta</taxon>
        <taxon>Tracheophyta</taxon>
        <taxon>Spermatophyta</taxon>
        <taxon>Magnoliopsida</taxon>
        <taxon>eudicotyledons</taxon>
        <taxon>Gunneridae</taxon>
        <taxon>Pentapetalae</taxon>
        <taxon>rosids</taxon>
        <taxon>malvids</taxon>
        <taxon>Sapindales</taxon>
        <taxon>Sapindaceae</taxon>
        <taxon>Hippocastanoideae</taxon>
        <taxon>Acereae</taxon>
        <taxon>Acer</taxon>
    </lineage>
</organism>
<keyword evidence="16" id="KW-1185">Reference proteome</keyword>
<dbReference type="GO" id="GO:0008270">
    <property type="term" value="F:zinc ion binding"/>
    <property type="evidence" value="ECO:0007669"/>
    <property type="project" value="InterPro"/>
</dbReference>
<dbReference type="GO" id="GO:0016020">
    <property type="term" value="C:membrane"/>
    <property type="evidence" value="ECO:0007669"/>
    <property type="project" value="UniProtKB-SubCell"/>
</dbReference>
<comment type="caution">
    <text evidence="15">The sequence shown here is derived from an EMBL/GenBank/DDBJ whole genome shotgun (WGS) entry which is preliminary data.</text>
</comment>